<dbReference type="Proteomes" id="UP000256645">
    <property type="component" value="Unassembled WGS sequence"/>
</dbReference>
<dbReference type="OrthoDB" id="202545at2759"/>
<evidence type="ECO:0000313" key="2">
    <source>
        <dbReference type="EMBL" id="RDW84800.1"/>
    </source>
</evidence>
<keyword evidence="3" id="KW-1185">Reference proteome</keyword>
<dbReference type="AlphaFoldDB" id="A0A3D8SEN1"/>
<sequence length="400" mass="45014">MEYQSDPKYAVPRKEHEHEQWVFLNGVAVGRHWLKSNVNRLALTFGRPVLGIHNKRNFNYATQDIRDCYLTVKELLYKPDLTKIVFILHSQGGIEGGMVIDWLLQEVPQDLLAKLEVYTFGNAANHFNNPHTLLISQHAALSHPSIPATTESRNLIHYHDAIPNGINGTSTAPENVRDSRQSTSGKAIHYIEHYANSFDFVARWGVSSFIRSYSPSAASARFMGRVFEQTGQGHLLNEHYLDTMFPLKRTVDGRGGIGNTGFLGADEEDNKFVESYLDIQVGRGKKHEIVPGDEREGLETSYRGTHGESLKNRPEHGNSTKGFFLGGSITPPRTEAESPQDYKQMESAMNGVDAINGCSESSDEKIRFKVKDMSRLWLYRNGRSPRLDEVDFGVARMATM</sequence>
<feature type="region of interest" description="Disordered" evidence="1">
    <location>
        <begin position="293"/>
        <end position="339"/>
    </location>
</feature>
<feature type="compositionally biased region" description="Basic and acidic residues" evidence="1">
    <location>
        <begin position="305"/>
        <end position="318"/>
    </location>
</feature>
<name>A0A3D8SEN1_9HELO</name>
<dbReference type="PANTHER" id="PTHR42044:SF1">
    <property type="entry name" value="DUF676 DOMAIN-CONTAINING PROTEIN"/>
    <property type="match status" value="1"/>
</dbReference>
<dbReference type="EMBL" id="PDLM01000002">
    <property type="protein sequence ID" value="RDW84800.1"/>
    <property type="molecule type" value="Genomic_DNA"/>
</dbReference>
<dbReference type="SUPFAM" id="SSF53474">
    <property type="entry name" value="alpha/beta-Hydrolases"/>
    <property type="match status" value="1"/>
</dbReference>
<evidence type="ECO:0008006" key="4">
    <source>
        <dbReference type="Google" id="ProtNLM"/>
    </source>
</evidence>
<protein>
    <recommendedName>
        <fullName evidence="4">DUF676 domain-containing protein</fullName>
    </recommendedName>
</protein>
<dbReference type="STRING" id="1849047.A0A3D8SEN1"/>
<gene>
    <name evidence="2" type="ORF">BP6252_02390</name>
</gene>
<dbReference type="PANTHER" id="PTHR42044">
    <property type="entry name" value="DUF676 DOMAIN-CONTAINING PROTEIN-RELATED"/>
    <property type="match status" value="1"/>
</dbReference>
<comment type="caution">
    <text evidence="2">The sequence shown here is derived from an EMBL/GenBank/DDBJ whole genome shotgun (WGS) entry which is preliminary data.</text>
</comment>
<organism evidence="2 3">
    <name type="scientific">Coleophoma cylindrospora</name>
    <dbReference type="NCBI Taxonomy" id="1849047"/>
    <lineage>
        <taxon>Eukaryota</taxon>
        <taxon>Fungi</taxon>
        <taxon>Dikarya</taxon>
        <taxon>Ascomycota</taxon>
        <taxon>Pezizomycotina</taxon>
        <taxon>Leotiomycetes</taxon>
        <taxon>Helotiales</taxon>
        <taxon>Dermateaceae</taxon>
        <taxon>Coleophoma</taxon>
    </lineage>
</organism>
<dbReference type="InterPro" id="IPR029058">
    <property type="entry name" value="AB_hydrolase_fold"/>
</dbReference>
<accession>A0A3D8SEN1</accession>
<evidence type="ECO:0000313" key="3">
    <source>
        <dbReference type="Proteomes" id="UP000256645"/>
    </source>
</evidence>
<proteinExistence type="predicted"/>
<evidence type="ECO:0000256" key="1">
    <source>
        <dbReference type="SAM" id="MobiDB-lite"/>
    </source>
</evidence>
<reference evidence="2 3" key="1">
    <citation type="journal article" date="2018" name="IMA Fungus">
        <title>IMA Genome-F 9: Draft genome sequence of Annulohypoxylon stygium, Aspergillus mulundensis, Berkeleyomyces basicola (syn. Thielaviopsis basicola), Ceratocystis smalleyi, two Cercospora beticola strains, Coleophoma cylindrospora, Fusarium fracticaudum, Phialophora cf. hyalina, and Morchella septimelata.</title>
        <authorList>
            <person name="Wingfield B.D."/>
            <person name="Bills G.F."/>
            <person name="Dong Y."/>
            <person name="Huang W."/>
            <person name="Nel W.J."/>
            <person name="Swalarsk-Parry B.S."/>
            <person name="Vaghefi N."/>
            <person name="Wilken P.M."/>
            <person name="An Z."/>
            <person name="de Beer Z.W."/>
            <person name="De Vos L."/>
            <person name="Chen L."/>
            <person name="Duong T.A."/>
            <person name="Gao Y."/>
            <person name="Hammerbacher A."/>
            <person name="Kikkert J.R."/>
            <person name="Li Y."/>
            <person name="Li H."/>
            <person name="Li K."/>
            <person name="Li Q."/>
            <person name="Liu X."/>
            <person name="Ma X."/>
            <person name="Naidoo K."/>
            <person name="Pethybridge S.J."/>
            <person name="Sun J."/>
            <person name="Steenkamp E.T."/>
            <person name="van der Nest M.A."/>
            <person name="van Wyk S."/>
            <person name="Wingfield M.J."/>
            <person name="Xiong C."/>
            <person name="Yue Q."/>
            <person name="Zhang X."/>
        </authorList>
    </citation>
    <scope>NUCLEOTIDE SEQUENCE [LARGE SCALE GENOMIC DNA]</scope>
    <source>
        <strain evidence="2 3">BP6252</strain>
    </source>
</reference>